<dbReference type="RefSeq" id="WP_016786791.1">
    <property type="nucleotide sequence ID" value="NZ_JAKNAP010000138.1"/>
</dbReference>
<dbReference type="AlphaFoldDB" id="A0A9X4J204"/>
<organism evidence="1 2">
    <name type="scientific">Vibrio aestuarianus</name>
    <dbReference type="NCBI Taxonomy" id="28171"/>
    <lineage>
        <taxon>Bacteria</taxon>
        <taxon>Pseudomonadati</taxon>
        <taxon>Pseudomonadota</taxon>
        <taxon>Gammaproteobacteria</taxon>
        <taxon>Vibrionales</taxon>
        <taxon>Vibrionaceae</taxon>
        <taxon>Vibrio</taxon>
    </lineage>
</organism>
<sequence length="53" mass="5842">MKKETEKSTSSSSVSLQAKALFAKKKAFASKLSKNRNALKQLQSDKSPVADWL</sequence>
<reference evidence="1" key="1">
    <citation type="submission" date="2022-02" db="EMBL/GenBank/DDBJ databases">
        <title>Emergence and expansion in Europe of a Vibrio aestuarianus clonal complex pathogenic for oysters.</title>
        <authorList>
            <person name="Mesnil A."/>
            <person name="Travers M.-A."/>
        </authorList>
    </citation>
    <scope>NUCLEOTIDE SEQUENCE</scope>
    <source>
        <strain evidence="1">151-ITT-15-cp-1</strain>
    </source>
</reference>
<dbReference type="Proteomes" id="UP001140973">
    <property type="component" value="Unassembled WGS sequence"/>
</dbReference>
<gene>
    <name evidence="1" type="ORF">L9W73_17660</name>
</gene>
<protein>
    <submittedName>
        <fullName evidence="1">Uncharacterized protein</fullName>
    </submittedName>
</protein>
<evidence type="ECO:0000313" key="1">
    <source>
        <dbReference type="EMBL" id="MDE1359102.1"/>
    </source>
</evidence>
<proteinExistence type="predicted"/>
<comment type="caution">
    <text evidence="1">The sequence shown here is derived from an EMBL/GenBank/DDBJ whole genome shotgun (WGS) entry which is preliminary data.</text>
</comment>
<dbReference type="EMBL" id="JAKNAP010000138">
    <property type="protein sequence ID" value="MDE1359102.1"/>
    <property type="molecule type" value="Genomic_DNA"/>
</dbReference>
<evidence type="ECO:0000313" key="2">
    <source>
        <dbReference type="Proteomes" id="UP001140973"/>
    </source>
</evidence>
<accession>A0A9X4J204</accession>
<name>A0A9X4J204_9VIBR</name>